<proteinExistence type="predicted"/>
<evidence type="ECO:0000313" key="3">
    <source>
        <dbReference type="Proteomes" id="UP000091820"/>
    </source>
</evidence>
<dbReference type="Proteomes" id="UP000091820">
    <property type="component" value="Unassembled WGS sequence"/>
</dbReference>
<feature type="transmembrane region" description="Helical" evidence="1">
    <location>
        <begin position="21"/>
        <end position="39"/>
    </location>
</feature>
<name>A0A1A9X1Q9_9MUSC</name>
<reference evidence="3" key="1">
    <citation type="submission" date="2014-03" db="EMBL/GenBank/DDBJ databases">
        <authorList>
            <person name="Aksoy S."/>
            <person name="Warren W."/>
            <person name="Wilson R.K."/>
        </authorList>
    </citation>
    <scope>NUCLEOTIDE SEQUENCE [LARGE SCALE GENOMIC DNA]</scope>
    <source>
        <strain evidence="3">IAEA</strain>
    </source>
</reference>
<keyword evidence="1" id="KW-0472">Membrane</keyword>
<dbReference type="EnsemblMetazoa" id="GBRI041036-RA">
    <property type="protein sequence ID" value="GBRI041036-PA"/>
    <property type="gene ID" value="GBRI041036"/>
</dbReference>
<evidence type="ECO:0000313" key="2">
    <source>
        <dbReference type="EnsemblMetazoa" id="GBRI041036-PA"/>
    </source>
</evidence>
<keyword evidence="1" id="KW-1133">Transmembrane helix</keyword>
<evidence type="ECO:0000256" key="1">
    <source>
        <dbReference type="SAM" id="Phobius"/>
    </source>
</evidence>
<organism evidence="2 3">
    <name type="scientific">Glossina brevipalpis</name>
    <dbReference type="NCBI Taxonomy" id="37001"/>
    <lineage>
        <taxon>Eukaryota</taxon>
        <taxon>Metazoa</taxon>
        <taxon>Ecdysozoa</taxon>
        <taxon>Arthropoda</taxon>
        <taxon>Hexapoda</taxon>
        <taxon>Insecta</taxon>
        <taxon>Pterygota</taxon>
        <taxon>Neoptera</taxon>
        <taxon>Endopterygota</taxon>
        <taxon>Diptera</taxon>
        <taxon>Brachycera</taxon>
        <taxon>Muscomorpha</taxon>
        <taxon>Hippoboscoidea</taxon>
        <taxon>Glossinidae</taxon>
        <taxon>Glossina</taxon>
    </lineage>
</organism>
<dbReference type="AlphaFoldDB" id="A0A1A9X1Q9"/>
<dbReference type="VEuPathDB" id="VectorBase:GBRI041036"/>
<reference evidence="2" key="2">
    <citation type="submission" date="2020-05" db="UniProtKB">
        <authorList>
            <consortium name="EnsemblMetazoa"/>
        </authorList>
    </citation>
    <scope>IDENTIFICATION</scope>
    <source>
        <strain evidence="2">IAEA</strain>
    </source>
</reference>
<keyword evidence="3" id="KW-1185">Reference proteome</keyword>
<protein>
    <submittedName>
        <fullName evidence="2">Uncharacterized protein</fullName>
    </submittedName>
</protein>
<sequence length="135" mass="15769">MKRLLTWERDLMDAMYDCMSIYFKIITNIFISFELQLNIKHGMMKQSCQYTLHFSGYCWPIGRSIALMISLKVLKGSRKSIILTPAMNCGGPSKVAPVSNIIHSRQRKAFRLLSQVRRTDFQLAKWNDIAYEYHV</sequence>
<keyword evidence="1" id="KW-0812">Transmembrane</keyword>
<accession>A0A1A9X1Q9</accession>
<feature type="transmembrane region" description="Helical" evidence="1">
    <location>
        <begin position="51"/>
        <end position="71"/>
    </location>
</feature>